<keyword evidence="3" id="KW-0597">Phosphoprotein</keyword>
<feature type="region of interest" description="Disordered" evidence="6">
    <location>
        <begin position="141"/>
        <end position="175"/>
    </location>
</feature>
<organism evidence="8 9">
    <name type="scientific">Ooceraea biroi</name>
    <name type="common">Clonal raider ant</name>
    <name type="synonym">Cerapachys biroi</name>
    <dbReference type="NCBI Taxonomy" id="2015173"/>
    <lineage>
        <taxon>Eukaryota</taxon>
        <taxon>Metazoa</taxon>
        <taxon>Ecdysozoa</taxon>
        <taxon>Arthropoda</taxon>
        <taxon>Hexapoda</taxon>
        <taxon>Insecta</taxon>
        <taxon>Pterygota</taxon>
        <taxon>Neoptera</taxon>
        <taxon>Endopterygota</taxon>
        <taxon>Hymenoptera</taxon>
        <taxon>Apocrita</taxon>
        <taxon>Aculeata</taxon>
        <taxon>Formicoidea</taxon>
        <taxon>Formicidae</taxon>
        <taxon>Dorylinae</taxon>
        <taxon>Ooceraea</taxon>
    </lineage>
</organism>
<evidence type="ECO:0000259" key="7">
    <source>
        <dbReference type="Pfam" id="PF08938"/>
    </source>
</evidence>
<dbReference type="Gene3D" id="1.10.8.10">
    <property type="entry name" value="DNA helicase RuvA subunit, C-terminal domain"/>
    <property type="match status" value="1"/>
</dbReference>
<feature type="region of interest" description="Disordered" evidence="6">
    <location>
        <begin position="218"/>
        <end position="238"/>
    </location>
</feature>
<dbReference type="STRING" id="2015173.A0A026WAW4"/>
<evidence type="ECO:0000313" key="8">
    <source>
        <dbReference type="EMBL" id="EZA52149.1"/>
    </source>
</evidence>
<name>A0A026WAW4_OOCBI</name>
<evidence type="ECO:0000256" key="3">
    <source>
        <dbReference type="ARBA" id="ARBA00022553"/>
    </source>
</evidence>
<protein>
    <submittedName>
        <fullName evidence="8">HBS1-like protein</fullName>
    </submittedName>
</protein>
<dbReference type="InterPro" id="IPR037189">
    <property type="entry name" value="HBS1-like_N_sf"/>
</dbReference>
<evidence type="ECO:0000256" key="5">
    <source>
        <dbReference type="ARBA" id="ARBA00022917"/>
    </source>
</evidence>
<feature type="compositionally biased region" description="Basic and acidic residues" evidence="6">
    <location>
        <begin position="141"/>
        <end position="155"/>
    </location>
</feature>
<evidence type="ECO:0000256" key="2">
    <source>
        <dbReference type="ARBA" id="ARBA00022490"/>
    </source>
</evidence>
<feature type="region of interest" description="Disordered" evidence="6">
    <location>
        <begin position="251"/>
        <end position="282"/>
    </location>
</feature>
<accession>A0A026WAW4</accession>
<dbReference type="OMA" id="VTLNLCA"/>
<keyword evidence="2" id="KW-0963">Cytoplasm</keyword>
<sequence>MSRHRDVRCMNYSDEYDGYDDVYGHSVEDDYCVSPSAEQFLFDRSKQQNIASFITEPDILEDNEDVDEPSASLSEDKCNLSELEKAKLLSCMDTIRNVIGDTVPESKLKEKIISSGFNADVALDAILKESSPKNAINSAANKERGLERHPEHAPPKDPASATPSNLNGSRDAKDSSTFLSSLSGLISHHANSARIIPSRSNADARSFGSLAALTTHHLQKSSAANDVKPREKLPSSNAAQFVIPKLSIKKNNSEESASTRLPKFRDSGSRQPANSNDKSPADSLQADFSNLRILPNSAKLEGPSPSVINIANQIHAPSPDNWVVDLSVALKEAELLTRSTCNGDSAASKNKLDHEIPSLEIRIDDGSDRSLDLLPVTLNLCALRLAKLPYARQEVSAFARTLCRKWKTRRPILKALVPRHDKIKRFDFSTPYARNTSRSQ</sequence>
<dbReference type="SUPFAM" id="SSF109732">
    <property type="entry name" value="HBS1-like domain"/>
    <property type="match status" value="1"/>
</dbReference>
<feature type="compositionally biased region" description="Polar residues" evidence="6">
    <location>
        <begin position="269"/>
        <end position="278"/>
    </location>
</feature>
<feature type="domain" description="HBS1-like protein N-terminal" evidence="7">
    <location>
        <begin position="69"/>
        <end position="134"/>
    </location>
</feature>
<keyword evidence="9" id="KW-1185">Reference proteome</keyword>
<evidence type="ECO:0000256" key="4">
    <source>
        <dbReference type="ARBA" id="ARBA00022801"/>
    </source>
</evidence>
<dbReference type="InterPro" id="IPR015033">
    <property type="entry name" value="HBS1-like_N"/>
</dbReference>
<dbReference type="OrthoDB" id="342024at2759"/>
<comment type="subcellular location">
    <subcellularLocation>
        <location evidence="1">Cytoplasm</location>
    </subcellularLocation>
</comment>
<dbReference type="AlphaFoldDB" id="A0A026WAW4"/>
<dbReference type="Pfam" id="PF08938">
    <property type="entry name" value="HBS1_N"/>
    <property type="match status" value="1"/>
</dbReference>
<keyword evidence="4" id="KW-0378">Hydrolase</keyword>
<evidence type="ECO:0000256" key="1">
    <source>
        <dbReference type="ARBA" id="ARBA00004496"/>
    </source>
</evidence>
<gene>
    <name evidence="8" type="ORF">X777_08661</name>
</gene>
<keyword evidence="5" id="KW-0648">Protein biosynthesis</keyword>
<proteinExistence type="predicted"/>
<evidence type="ECO:0000256" key="6">
    <source>
        <dbReference type="SAM" id="MobiDB-lite"/>
    </source>
</evidence>
<dbReference type="Proteomes" id="UP000053097">
    <property type="component" value="Unassembled WGS sequence"/>
</dbReference>
<dbReference type="GO" id="GO:0005737">
    <property type="term" value="C:cytoplasm"/>
    <property type="evidence" value="ECO:0007669"/>
    <property type="project" value="UniProtKB-SubCell"/>
</dbReference>
<dbReference type="GO" id="GO:0016787">
    <property type="term" value="F:hydrolase activity"/>
    <property type="evidence" value="ECO:0007669"/>
    <property type="project" value="UniProtKB-KW"/>
</dbReference>
<dbReference type="GO" id="GO:0006412">
    <property type="term" value="P:translation"/>
    <property type="evidence" value="ECO:0007669"/>
    <property type="project" value="UniProtKB-KW"/>
</dbReference>
<dbReference type="EMBL" id="KK107348">
    <property type="protein sequence ID" value="EZA52149.1"/>
    <property type="molecule type" value="Genomic_DNA"/>
</dbReference>
<reference evidence="8 9" key="1">
    <citation type="journal article" date="2014" name="Curr. Biol.">
        <title>The genome of the clonal raider ant Cerapachys biroi.</title>
        <authorList>
            <person name="Oxley P.R."/>
            <person name="Ji L."/>
            <person name="Fetter-Pruneda I."/>
            <person name="McKenzie S.K."/>
            <person name="Li C."/>
            <person name="Hu H."/>
            <person name="Zhang G."/>
            <person name="Kronauer D.J."/>
        </authorList>
    </citation>
    <scope>NUCLEOTIDE SEQUENCE [LARGE SCALE GENOMIC DNA]</scope>
</reference>
<evidence type="ECO:0000313" key="9">
    <source>
        <dbReference type="Proteomes" id="UP000053097"/>
    </source>
</evidence>